<protein>
    <submittedName>
        <fullName evidence="1">Uncharacterized protein</fullName>
    </submittedName>
</protein>
<accession>A0A8S5RL07</accession>
<sequence length="38" mass="4331">MQKAGLIFLSYLLEVSCPPIGGHSPLFSFLFFCYNNYI</sequence>
<proteinExistence type="predicted"/>
<organism evidence="1">
    <name type="scientific">virus sp. ctEQ64</name>
    <dbReference type="NCBI Taxonomy" id="2825809"/>
    <lineage>
        <taxon>Viruses</taxon>
    </lineage>
</organism>
<evidence type="ECO:0000313" key="1">
    <source>
        <dbReference type="EMBL" id="DAE31867.1"/>
    </source>
</evidence>
<dbReference type="EMBL" id="BK059112">
    <property type="protein sequence ID" value="DAE31867.1"/>
    <property type="molecule type" value="Genomic_DNA"/>
</dbReference>
<reference evidence="1" key="1">
    <citation type="journal article" date="2021" name="Proc. Natl. Acad. Sci. U.S.A.">
        <title>A Catalog of Tens of Thousands of Viruses from Human Metagenomes Reveals Hidden Associations with Chronic Diseases.</title>
        <authorList>
            <person name="Tisza M.J."/>
            <person name="Buck C.B."/>
        </authorList>
    </citation>
    <scope>NUCLEOTIDE SEQUENCE</scope>
    <source>
        <strain evidence="1">CtEQ64</strain>
    </source>
</reference>
<name>A0A8S5RL07_9VIRU</name>